<evidence type="ECO:0000259" key="12">
    <source>
        <dbReference type="PROSITE" id="PS50262"/>
    </source>
</evidence>
<feature type="transmembrane region" description="Helical" evidence="11">
    <location>
        <begin position="161"/>
        <end position="185"/>
    </location>
</feature>
<dbReference type="SUPFAM" id="SSF81321">
    <property type="entry name" value="Family A G protein-coupled receptor-like"/>
    <property type="match status" value="1"/>
</dbReference>
<dbReference type="AlphaFoldDB" id="A0A6P8ICI3"/>
<evidence type="ECO:0000313" key="13">
    <source>
        <dbReference type="Proteomes" id="UP000515163"/>
    </source>
</evidence>
<feature type="transmembrane region" description="Helical" evidence="11">
    <location>
        <begin position="42"/>
        <end position="67"/>
    </location>
</feature>
<organism evidence="13 15">
    <name type="scientific">Actinia tenebrosa</name>
    <name type="common">Australian red waratah sea anemone</name>
    <dbReference type="NCBI Taxonomy" id="6105"/>
    <lineage>
        <taxon>Eukaryota</taxon>
        <taxon>Metazoa</taxon>
        <taxon>Cnidaria</taxon>
        <taxon>Anthozoa</taxon>
        <taxon>Hexacorallia</taxon>
        <taxon>Actiniaria</taxon>
        <taxon>Actiniidae</taxon>
        <taxon>Actinia</taxon>
    </lineage>
</organism>
<dbReference type="RefSeq" id="XP_031562708.1">
    <property type="nucleotide sequence ID" value="XM_031706848.1"/>
</dbReference>
<evidence type="ECO:0000313" key="16">
    <source>
        <dbReference type="RefSeq" id="XP_031562706.1"/>
    </source>
</evidence>
<feature type="transmembrane region" description="Helical" evidence="11">
    <location>
        <begin position="259"/>
        <end position="281"/>
    </location>
</feature>
<dbReference type="KEGG" id="aten:116298404"/>
<name>A0A6P8ICI3_ACTTE</name>
<gene>
    <name evidence="14 15 16 17 18" type="primary">LOC116298404</name>
</gene>
<evidence type="ECO:0000313" key="14">
    <source>
        <dbReference type="RefSeq" id="XP_031562704.1"/>
    </source>
</evidence>
<feature type="domain" description="G-protein coupled receptors family 1 profile" evidence="12">
    <location>
        <begin position="59"/>
        <end position="317"/>
    </location>
</feature>
<evidence type="ECO:0000256" key="6">
    <source>
        <dbReference type="ARBA" id="ARBA00023136"/>
    </source>
</evidence>
<evidence type="ECO:0000256" key="8">
    <source>
        <dbReference type="ARBA" id="ARBA00023180"/>
    </source>
</evidence>
<keyword evidence="4 11" id="KW-1133">Transmembrane helix</keyword>
<dbReference type="Gene3D" id="1.20.1070.10">
    <property type="entry name" value="Rhodopsin 7-helix transmembrane proteins"/>
    <property type="match status" value="1"/>
</dbReference>
<evidence type="ECO:0000256" key="5">
    <source>
        <dbReference type="ARBA" id="ARBA00023040"/>
    </source>
</evidence>
<dbReference type="PRINTS" id="PR00237">
    <property type="entry name" value="GPCRRHODOPSN"/>
</dbReference>
<evidence type="ECO:0000256" key="10">
    <source>
        <dbReference type="SAM" id="MobiDB-lite"/>
    </source>
</evidence>
<feature type="compositionally biased region" description="Low complexity" evidence="10">
    <location>
        <begin position="348"/>
        <end position="360"/>
    </location>
</feature>
<feature type="transmembrane region" description="Helical" evidence="11">
    <location>
        <begin position="79"/>
        <end position="101"/>
    </location>
</feature>
<dbReference type="InterPro" id="IPR000276">
    <property type="entry name" value="GPCR_Rhodpsn"/>
</dbReference>
<dbReference type="Proteomes" id="UP000515163">
    <property type="component" value="Unplaced"/>
</dbReference>
<comment type="subcellular location">
    <subcellularLocation>
        <location evidence="1">Cell membrane</location>
        <topology evidence="1">Multi-pass membrane protein</topology>
    </subcellularLocation>
</comment>
<keyword evidence="3 11" id="KW-0812">Transmembrane</keyword>
<dbReference type="InterPro" id="IPR017452">
    <property type="entry name" value="GPCR_Rhodpsn_7TM"/>
</dbReference>
<evidence type="ECO:0000256" key="3">
    <source>
        <dbReference type="ARBA" id="ARBA00022692"/>
    </source>
</evidence>
<evidence type="ECO:0000256" key="7">
    <source>
        <dbReference type="ARBA" id="ARBA00023170"/>
    </source>
</evidence>
<dbReference type="Pfam" id="PF00001">
    <property type="entry name" value="7tm_1"/>
    <property type="match status" value="1"/>
</dbReference>
<dbReference type="PANTHER" id="PTHR24246">
    <property type="entry name" value="OLFACTORY RECEPTOR AND ADENOSINE RECEPTOR"/>
    <property type="match status" value="1"/>
</dbReference>
<feature type="transmembrane region" description="Helical" evidence="11">
    <location>
        <begin position="121"/>
        <end position="141"/>
    </location>
</feature>
<feature type="transmembrane region" description="Helical" evidence="11">
    <location>
        <begin position="191"/>
        <end position="218"/>
    </location>
</feature>
<dbReference type="CDD" id="cd00637">
    <property type="entry name" value="7tm_classA_rhodopsin-like"/>
    <property type="match status" value="1"/>
</dbReference>
<dbReference type="RefSeq" id="XP_031562704.1">
    <property type="nucleotide sequence ID" value="XM_031706844.1"/>
</dbReference>
<feature type="region of interest" description="Disordered" evidence="10">
    <location>
        <begin position="346"/>
        <end position="373"/>
    </location>
</feature>
<sequence length="373" mass="43238">MRNQSEPLTSPMKLPNLSDSFTRDFPNQSSSTGSKSLSLLELVVWSGSFGILAVAIFVGNALTIAVFTRKKLLRSRANYFLVSLAVADLLVGCITIPMYLYTLVSYWKHGQYTPMDFYYSYVAVDIFTGFASIFALTIIAIERLYAILWPLKHRIVTKRLYHFLVSLSWILSGFISIFYFLWSYQVLKVRFFFYLIIVFIFTSLIIICIAYSLIWIRLKFKICKRPRKPRRRFNDSIDSYYDNVRDPESGCQRRLDHDVILTTLCIVTAMFLITWVPFYILNIVVFFRGGQKGLPDEAFYFSKLLHYGNSLVNPIVYSIKIPKFSKTLSLFVRRKHRAVVKSLRQLNSRPNSTKSSSSQMRKSKVIQTDSTNI</sequence>
<reference evidence="14 15" key="1">
    <citation type="submission" date="2025-04" db="UniProtKB">
        <authorList>
            <consortium name="RefSeq"/>
        </authorList>
    </citation>
    <scope>IDENTIFICATION</scope>
    <source>
        <tissue evidence="14 15">Tentacle</tissue>
    </source>
</reference>
<dbReference type="PROSITE" id="PS50262">
    <property type="entry name" value="G_PROTEIN_RECEP_F1_2"/>
    <property type="match status" value="1"/>
</dbReference>
<keyword evidence="9" id="KW-0807">Transducer</keyword>
<keyword evidence="2" id="KW-1003">Cell membrane</keyword>
<evidence type="ECO:0000313" key="15">
    <source>
        <dbReference type="RefSeq" id="XP_031562705.1"/>
    </source>
</evidence>
<dbReference type="OrthoDB" id="5981585at2759"/>
<dbReference type="RefSeq" id="XP_031562705.1">
    <property type="nucleotide sequence ID" value="XM_031706845.1"/>
</dbReference>
<dbReference type="GO" id="GO:0004930">
    <property type="term" value="F:G protein-coupled receptor activity"/>
    <property type="evidence" value="ECO:0007669"/>
    <property type="project" value="UniProtKB-KW"/>
</dbReference>
<dbReference type="SMART" id="SM01381">
    <property type="entry name" value="7TM_GPCR_Srsx"/>
    <property type="match status" value="1"/>
</dbReference>
<evidence type="ECO:0000313" key="18">
    <source>
        <dbReference type="RefSeq" id="XP_031562708.1"/>
    </source>
</evidence>
<proteinExistence type="predicted"/>
<dbReference type="RefSeq" id="XP_031562707.1">
    <property type="nucleotide sequence ID" value="XM_031706847.1"/>
</dbReference>
<evidence type="ECO:0000313" key="17">
    <source>
        <dbReference type="RefSeq" id="XP_031562707.1"/>
    </source>
</evidence>
<evidence type="ECO:0000256" key="2">
    <source>
        <dbReference type="ARBA" id="ARBA00022475"/>
    </source>
</evidence>
<keyword evidence="13" id="KW-1185">Reference proteome</keyword>
<dbReference type="GeneID" id="116298404"/>
<dbReference type="RefSeq" id="XP_031562706.1">
    <property type="nucleotide sequence ID" value="XM_031706846.1"/>
</dbReference>
<dbReference type="PANTHER" id="PTHR24246:SF27">
    <property type="entry name" value="ADENOSINE RECEPTOR, ISOFORM A"/>
    <property type="match status" value="1"/>
</dbReference>
<keyword evidence="5" id="KW-0297">G-protein coupled receptor</keyword>
<dbReference type="GO" id="GO:0005886">
    <property type="term" value="C:plasma membrane"/>
    <property type="evidence" value="ECO:0007669"/>
    <property type="project" value="UniProtKB-SubCell"/>
</dbReference>
<keyword evidence="8" id="KW-0325">Glycoprotein</keyword>
<protein>
    <submittedName>
        <fullName evidence="14 15">Beta-2 adrenergic receptor-like</fullName>
    </submittedName>
</protein>
<evidence type="ECO:0000256" key="4">
    <source>
        <dbReference type="ARBA" id="ARBA00022989"/>
    </source>
</evidence>
<evidence type="ECO:0000256" key="11">
    <source>
        <dbReference type="SAM" id="Phobius"/>
    </source>
</evidence>
<evidence type="ECO:0000256" key="9">
    <source>
        <dbReference type="ARBA" id="ARBA00023224"/>
    </source>
</evidence>
<keyword evidence="6 11" id="KW-0472">Membrane</keyword>
<evidence type="ECO:0000256" key="1">
    <source>
        <dbReference type="ARBA" id="ARBA00004651"/>
    </source>
</evidence>
<accession>A0A6P8ICI3</accession>
<keyword evidence="7" id="KW-0675">Receptor</keyword>